<dbReference type="Proteomes" id="UP000717328">
    <property type="component" value="Unassembled WGS sequence"/>
</dbReference>
<dbReference type="AlphaFoldDB" id="A0A9P7KJL6"/>
<evidence type="ECO:0000256" key="4">
    <source>
        <dbReference type="ARBA" id="ARBA00044746"/>
    </source>
</evidence>
<dbReference type="InterPro" id="IPR019156">
    <property type="entry name" value="Ataxin-10_domain"/>
</dbReference>
<keyword evidence="2" id="KW-0132">Cell division</keyword>
<accession>A0A9P7KJL6</accession>
<dbReference type="SUPFAM" id="SSF48371">
    <property type="entry name" value="ARM repeat"/>
    <property type="match status" value="1"/>
</dbReference>
<dbReference type="GO" id="GO:0051301">
    <property type="term" value="P:cell division"/>
    <property type="evidence" value="ECO:0007669"/>
    <property type="project" value="UniProtKB-KW"/>
</dbReference>
<keyword evidence="3" id="KW-0131">Cell cycle</keyword>
<dbReference type="InterPro" id="IPR016024">
    <property type="entry name" value="ARM-type_fold"/>
</dbReference>
<evidence type="ECO:0000313" key="9">
    <source>
        <dbReference type="Proteomes" id="UP000717328"/>
    </source>
</evidence>
<dbReference type="GO" id="GO:0005829">
    <property type="term" value="C:cytosol"/>
    <property type="evidence" value="ECO:0007669"/>
    <property type="project" value="TreeGrafter"/>
</dbReference>
<evidence type="ECO:0000259" key="7">
    <source>
        <dbReference type="Pfam" id="PF09759"/>
    </source>
</evidence>
<organism evidence="8 9">
    <name type="scientific">Sphagnurus paluster</name>
    <dbReference type="NCBI Taxonomy" id="117069"/>
    <lineage>
        <taxon>Eukaryota</taxon>
        <taxon>Fungi</taxon>
        <taxon>Dikarya</taxon>
        <taxon>Basidiomycota</taxon>
        <taxon>Agaricomycotina</taxon>
        <taxon>Agaricomycetes</taxon>
        <taxon>Agaricomycetidae</taxon>
        <taxon>Agaricales</taxon>
        <taxon>Tricholomatineae</taxon>
        <taxon>Lyophyllaceae</taxon>
        <taxon>Sphagnurus</taxon>
    </lineage>
</organism>
<evidence type="ECO:0000256" key="1">
    <source>
        <dbReference type="ARBA" id="ARBA00008384"/>
    </source>
</evidence>
<comment type="function">
    <text evidence="4">May play a role in the regulation of cytokinesis.</text>
</comment>
<dbReference type="Pfam" id="PF09759">
    <property type="entry name" value="Atx10homo_assoc"/>
    <property type="match status" value="1"/>
</dbReference>
<evidence type="ECO:0000313" key="8">
    <source>
        <dbReference type="EMBL" id="KAG5650835.1"/>
    </source>
</evidence>
<comment type="caution">
    <text evidence="8">The sequence shown here is derived from an EMBL/GenBank/DDBJ whole genome shotgun (WGS) entry which is preliminary data.</text>
</comment>
<evidence type="ECO:0000256" key="2">
    <source>
        <dbReference type="ARBA" id="ARBA00022618"/>
    </source>
</evidence>
<name>A0A9P7KJL6_9AGAR</name>
<reference evidence="8" key="2">
    <citation type="submission" date="2021-10" db="EMBL/GenBank/DDBJ databases">
        <title>Phylogenomics reveals ancestral predisposition of the termite-cultivated fungus Termitomyces towards a domesticated lifestyle.</title>
        <authorList>
            <person name="Auxier B."/>
            <person name="Grum-Grzhimaylo A."/>
            <person name="Cardenas M.E."/>
            <person name="Lodge J.D."/>
            <person name="Laessoe T."/>
            <person name="Pedersen O."/>
            <person name="Smith M.E."/>
            <person name="Kuyper T.W."/>
            <person name="Franco-Molano E.A."/>
            <person name="Baroni T.J."/>
            <person name="Aanen D.K."/>
        </authorList>
    </citation>
    <scope>NUCLEOTIDE SEQUENCE</scope>
    <source>
        <strain evidence="8">D49</strain>
    </source>
</reference>
<dbReference type="Gene3D" id="1.25.10.10">
    <property type="entry name" value="Leucine-rich Repeat Variant"/>
    <property type="match status" value="1"/>
</dbReference>
<dbReference type="InterPro" id="IPR051374">
    <property type="entry name" value="Ataxin-10/CTR86_families"/>
</dbReference>
<feature type="domain" description="Ataxin-10" evidence="7">
    <location>
        <begin position="270"/>
        <end position="355"/>
    </location>
</feature>
<dbReference type="InterPro" id="IPR011989">
    <property type="entry name" value="ARM-like"/>
</dbReference>
<dbReference type="EMBL" id="JABCKI010000351">
    <property type="protein sequence ID" value="KAG5650835.1"/>
    <property type="molecule type" value="Genomic_DNA"/>
</dbReference>
<dbReference type="OrthoDB" id="379794at2759"/>
<gene>
    <name evidence="8" type="ORF">H0H81_010865</name>
</gene>
<dbReference type="PANTHER" id="PTHR13255:SF0">
    <property type="entry name" value="ATAXIN-10"/>
    <property type="match status" value="1"/>
</dbReference>
<comment type="similarity">
    <text evidence="1">Belongs to the ataxin-10 family.</text>
</comment>
<sequence>MLTQTAVGVRVCITLLDDMLKLYDAEEASIGAQAFDAGYDILTEFIEQGLVPDIYEKFTIQDEIVTPHQTTLLKIVDSYLQSVQMNATTPATLKTLKIHQGLSPMLAKCFLDLSSYARSAVQRALRPPDQAIHSASIAEVSTDEEPITPRAPQTLPPAELDVMLPKVCEALVLVTQCIVNITLEADQGAQRGEQGQERTTETDLKALFNETHDSDNSGIVEGLIDLLRLLDLFLPRINFGKPVSSTPLSDEETQTPTQQTAADPTGFQYLKRDLVRLLGILCHGVRSVQDQVRACGGIPVLMNLCVIDERNPYLREHAIFTLHCLLKNNKENQAVVDDIKPTTEWDANGVLRNMSTSGSTSALAR</sequence>
<protein>
    <recommendedName>
        <fullName evidence="5">Ataxin-10 homolog</fullName>
    </recommendedName>
    <alternativeName>
        <fullName evidence="6">Copper transport protein 86</fullName>
    </alternativeName>
</protein>
<evidence type="ECO:0000256" key="5">
    <source>
        <dbReference type="ARBA" id="ARBA00044801"/>
    </source>
</evidence>
<evidence type="ECO:0000256" key="6">
    <source>
        <dbReference type="ARBA" id="ARBA00044805"/>
    </source>
</evidence>
<proteinExistence type="inferred from homology"/>
<dbReference type="PANTHER" id="PTHR13255">
    <property type="entry name" value="ATAXIN-10"/>
    <property type="match status" value="1"/>
</dbReference>
<reference evidence="8" key="1">
    <citation type="submission" date="2021-02" db="EMBL/GenBank/DDBJ databases">
        <authorList>
            <person name="Nieuwenhuis M."/>
            <person name="Van De Peppel L.J.J."/>
        </authorList>
    </citation>
    <scope>NUCLEOTIDE SEQUENCE</scope>
    <source>
        <strain evidence="8">D49</strain>
    </source>
</reference>
<evidence type="ECO:0000256" key="3">
    <source>
        <dbReference type="ARBA" id="ARBA00023306"/>
    </source>
</evidence>
<keyword evidence="9" id="KW-1185">Reference proteome</keyword>